<dbReference type="EMBL" id="KZ859032">
    <property type="protein sequence ID" value="RDW24501.1"/>
    <property type="molecule type" value="Genomic_DNA"/>
</dbReference>
<name>A0A371C2H7_YARLL</name>
<organism evidence="1 2">
    <name type="scientific">Yarrowia lipolytica</name>
    <name type="common">Candida lipolytica</name>
    <dbReference type="NCBI Taxonomy" id="4952"/>
    <lineage>
        <taxon>Eukaryota</taxon>
        <taxon>Fungi</taxon>
        <taxon>Dikarya</taxon>
        <taxon>Ascomycota</taxon>
        <taxon>Saccharomycotina</taxon>
        <taxon>Dipodascomycetes</taxon>
        <taxon>Dipodascales</taxon>
        <taxon>Dipodascales incertae sedis</taxon>
        <taxon>Yarrowia</taxon>
    </lineage>
</organism>
<reference evidence="1 2" key="1">
    <citation type="submission" date="2018-07" db="EMBL/GenBank/DDBJ databases">
        <title>Draft Genome Assemblies for Five Robust Yarrowia lipolytica Strains Exhibiting High Lipid Production and Pentose Sugar Utilization and Sugar Alcohol Secretion from Undetoxified Lignocellulosic Biomass Hydrolysates.</title>
        <authorList>
            <consortium name="DOE Joint Genome Institute"/>
            <person name="Walker C."/>
            <person name="Ryu S."/>
            <person name="Na H."/>
            <person name="Zane M."/>
            <person name="LaButti K."/>
            <person name="Lipzen A."/>
            <person name="Haridas S."/>
            <person name="Barry K."/>
            <person name="Grigoriev I.V."/>
            <person name="Quarterman J."/>
            <person name="Slininger P."/>
            <person name="Dien B."/>
            <person name="Trinh C.T."/>
        </authorList>
    </citation>
    <scope>NUCLEOTIDE SEQUENCE [LARGE SCALE GENOMIC DNA]</scope>
    <source>
        <strain evidence="1 2">YB392</strain>
    </source>
</reference>
<proteinExistence type="predicted"/>
<dbReference type="AlphaFoldDB" id="A0A371C2H7"/>
<evidence type="ECO:0000313" key="2">
    <source>
        <dbReference type="Proteomes" id="UP000256601"/>
    </source>
</evidence>
<protein>
    <submittedName>
        <fullName evidence="1">Uncharacterized protein</fullName>
    </submittedName>
</protein>
<accession>A0A371C2H7</accession>
<evidence type="ECO:0000313" key="1">
    <source>
        <dbReference type="EMBL" id="RDW24501.1"/>
    </source>
</evidence>
<sequence>MAASISFCLFIRLCALRKKGPRQPAVAIHHRLKCSGCIFTCLHYVSCNHFHMGVEQQSKRVKHAASAPTWAHVSVLGEICSSCTSLVCRVSSSLFHLLRLGLKTNTKCIGRLEESTKLQTMGANGESGSWYHSQCIWAAASVC</sequence>
<dbReference type="Proteomes" id="UP000256601">
    <property type="component" value="Unassembled WGS sequence"/>
</dbReference>
<gene>
    <name evidence="1" type="ORF">B0I71DRAFT_134218</name>
</gene>